<sequence length="81" mass="8901">MALGSQVHYRIRLMGSKNTRHCLFITYIGMLKNIAFAIAYFTQGFQITGIGQFINVNNAIPSIANNMSDNRGTDKTGTASN</sequence>
<proteinExistence type="predicted"/>
<keyword evidence="1" id="KW-1133">Transmembrane helix</keyword>
<reference evidence="2" key="1">
    <citation type="submission" date="2021-11" db="EMBL/GenBank/DDBJ databases">
        <title>WGS analysis for carbapenemase-producing Enterobacterales outbreak in a University Hospital, Japan.</title>
        <authorList>
            <person name="Tukada M."/>
            <person name="Miyazaki T."/>
            <person name="Aoki K."/>
            <person name="Yoshizawa S."/>
            <person name="Ishii Y."/>
            <person name="Tateda K."/>
        </authorList>
    </citation>
    <scope>NUCLEOTIDE SEQUENCE</scope>
    <source>
        <strain evidence="2">TUM16652</strain>
    </source>
</reference>
<name>A0ABD0BUT2_ENTCL</name>
<organism evidence="2 3">
    <name type="scientific">Enterobacter cloacae</name>
    <dbReference type="NCBI Taxonomy" id="550"/>
    <lineage>
        <taxon>Bacteria</taxon>
        <taxon>Pseudomonadati</taxon>
        <taxon>Pseudomonadota</taxon>
        <taxon>Gammaproteobacteria</taxon>
        <taxon>Enterobacterales</taxon>
        <taxon>Enterobacteriaceae</taxon>
        <taxon>Enterobacter</taxon>
        <taxon>Enterobacter cloacae complex</taxon>
    </lineage>
</organism>
<dbReference type="AlphaFoldDB" id="A0ABD0BUT2"/>
<feature type="transmembrane region" description="Helical" evidence="1">
    <location>
        <begin position="21"/>
        <end position="41"/>
    </location>
</feature>
<evidence type="ECO:0000256" key="1">
    <source>
        <dbReference type="SAM" id="Phobius"/>
    </source>
</evidence>
<evidence type="ECO:0000313" key="3">
    <source>
        <dbReference type="Proteomes" id="UP001050241"/>
    </source>
</evidence>
<dbReference type="EMBL" id="BQFY01000026">
    <property type="protein sequence ID" value="GJJ85147.1"/>
    <property type="molecule type" value="Genomic_DNA"/>
</dbReference>
<evidence type="ECO:0000313" key="2">
    <source>
        <dbReference type="EMBL" id="GJJ85147.1"/>
    </source>
</evidence>
<keyword evidence="1" id="KW-0812">Transmembrane</keyword>
<dbReference type="Proteomes" id="UP001050241">
    <property type="component" value="Unassembled WGS sequence"/>
</dbReference>
<keyword evidence="1" id="KW-0472">Membrane</keyword>
<comment type="caution">
    <text evidence="2">The sequence shown here is derived from an EMBL/GenBank/DDBJ whole genome shotgun (WGS) entry which is preliminary data.</text>
</comment>
<gene>
    <name evidence="2" type="ORF">TUM16652_38470</name>
</gene>
<protein>
    <submittedName>
        <fullName evidence="2">Uncharacterized protein</fullName>
    </submittedName>
</protein>
<accession>A0ABD0BUT2</accession>